<dbReference type="EMBL" id="VULR01000001">
    <property type="protein sequence ID" value="MSS42340.1"/>
    <property type="molecule type" value="Genomic_DNA"/>
</dbReference>
<dbReference type="InterPro" id="IPR027631">
    <property type="entry name" value="Mono_FeFe_hydrog"/>
</dbReference>
<evidence type="ECO:0000259" key="4">
    <source>
        <dbReference type="PROSITE" id="PS51379"/>
    </source>
</evidence>
<dbReference type="InterPro" id="IPR009016">
    <property type="entry name" value="Fe_hydrogenase"/>
</dbReference>
<dbReference type="InterPro" id="IPR004108">
    <property type="entry name" value="Fe_hydrogenase_lsu_C"/>
</dbReference>
<evidence type="ECO:0000313" key="5">
    <source>
        <dbReference type="EMBL" id="MSS42340.1"/>
    </source>
</evidence>
<dbReference type="PANTHER" id="PTHR11615">
    <property type="entry name" value="NITRATE, FORMATE, IRON DEHYDROGENASE"/>
    <property type="match status" value="1"/>
</dbReference>
<keyword evidence="3" id="KW-0411">Iron-sulfur</keyword>
<feature type="domain" description="4Fe-4S ferredoxin-type" evidence="4">
    <location>
        <begin position="168"/>
        <end position="197"/>
    </location>
</feature>
<feature type="domain" description="4Fe-4S ferredoxin-type" evidence="4">
    <location>
        <begin position="122"/>
        <end position="152"/>
    </location>
</feature>
<accession>A0A844FED4</accession>
<dbReference type="Gene3D" id="3.30.70.20">
    <property type="match status" value="2"/>
</dbReference>
<keyword evidence="1" id="KW-0479">Metal-binding</keyword>
<dbReference type="InterPro" id="IPR050340">
    <property type="entry name" value="Cytosolic_Fe-S_CAF"/>
</dbReference>
<dbReference type="Gene3D" id="3.40.50.1780">
    <property type="match status" value="2"/>
</dbReference>
<dbReference type="SUPFAM" id="SSF54862">
    <property type="entry name" value="4Fe-4S ferredoxins"/>
    <property type="match status" value="1"/>
</dbReference>
<evidence type="ECO:0000256" key="1">
    <source>
        <dbReference type="ARBA" id="ARBA00022723"/>
    </source>
</evidence>
<dbReference type="OrthoDB" id="9798098at2"/>
<name>A0A844FED4_9FIRM</name>
<dbReference type="GO" id="GO:0046872">
    <property type="term" value="F:metal ion binding"/>
    <property type="evidence" value="ECO:0007669"/>
    <property type="project" value="UniProtKB-KW"/>
</dbReference>
<dbReference type="GO" id="GO:0051536">
    <property type="term" value="F:iron-sulfur cluster binding"/>
    <property type="evidence" value="ECO:0007669"/>
    <property type="project" value="UniProtKB-KW"/>
</dbReference>
<sequence length="488" mass="54307">MSDTRKFESDVQLIKYEVLREVARLSMEGTLEDKADTIPFIVDPGPEPRTRCCIYKEREITKDRIKLAMGGDRENKNIIEVIDVACDKCPINRFFITEACRGCLAHRCSEACPRGAIYHVGGRAYIDQDKCIECGRCKQACPYNAIADVIRPCRRACSAGAISFDDTRKAVIDNEKCIQCGACIIQCPFGAIMDKSYITDVIDLLKEAKKNKDIHVYATIAPAIASQFTYADIEQVICGIKKLGFYDVLEVALGADMVALHEAKEVAETIEEKNIVTTSCCPAFVSYIKKNYPQLEDKISNTVSPMIATSRFIKQMDPKARVVFIGPCVSKKAEAMEDELKDDIDYVLTFEELAAMLDALEIDLNKCNDGKLNNASYYGRIFARSGGVTEAVEHVIESEEIDIELKPVKCNGIKDCDKALKMAKVNRLNGNFIEGMACEGGCISGPASLHHAPKDKNELDKYGKKAFEKNEDGSINIFEIKNINLDRK</sequence>
<evidence type="ECO:0000256" key="3">
    <source>
        <dbReference type="ARBA" id="ARBA00023014"/>
    </source>
</evidence>
<dbReference type="PROSITE" id="PS51379">
    <property type="entry name" value="4FE4S_FER_2"/>
    <property type="match status" value="3"/>
</dbReference>
<keyword evidence="2" id="KW-0408">Iron</keyword>
<dbReference type="Pfam" id="PF02906">
    <property type="entry name" value="Fe_hyd_lg_C"/>
    <property type="match status" value="1"/>
</dbReference>
<feature type="domain" description="4Fe-4S ferredoxin-type" evidence="4">
    <location>
        <begin position="91"/>
        <end position="117"/>
    </location>
</feature>
<evidence type="ECO:0000256" key="2">
    <source>
        <dbReference type="ARBA" id="ARBA00023004"/>
    </source>
</evidence>
<comment type="caution">
    <text evidence="5">The sequence shown here is derived from an EMBL/GenBank/DDBJ whole genome shotgun (WGS) entry which is preliminary data.</text>
</comment>
<dbReference type="Pfam" id="PF00037">
    <property type="entry name" value="Fer4"/>
    <property type="match status" value="2"/>
</dbReference>
<organism evidence="5 6">
    <name type="scientific">Anaerosalibacter bizertensis</name>
    <dbReference type="NCBI Taxonomy" id="932217"/>
    <lineage>
        <taxon>Bacteria</taxon>
        <taxon>Bacillati</taxon>
        <taxon>Bacillota</taxon>
        <taxon>Tissierellia</taxon>
        <taxon>Tissierellales</taxon>
        <taxon>Sporanaerobacteraceae</taxon>
        <taxon>Anaerosalibacter</taxon>
    </lineage>
</organism>
<dbReference type="InterPro" id="IPR017896">
    <property type="entry name" value="4Fe4S_Fe-S-bd"/>
</dbReference>
<dbReference type="AlphaFoldDB" id="A0A844FED4"/>
<dbReference type="PROSITE" id="PS00198">
    <property type="entry name" value="4FE4S_FER_1"/>
    <property type="match status" value="1"/>
</dbReference>
<reference evidence="5 6" key="1">
    <citation type="submission" date="2019-08" db="EMBL/GenBank/DDBJ databases">
        <title>In-depth cultivation of the pig gut microbiome towards novel bacterial diversity and tailored functional studies.</title>
        <authorList>
            <person name="Wylensek D."/>
            <person name="Hitch T.C.A."/>
            <person name="Clavel T."/>
        </authorList>
    </citation>
    <scope>NUCLEOTIDE SEQUENCE [LARGE SCALE GENOMIC DNA]</scope>
    <source>
        <strain evidence="5 6">Med78-601-WT-4W-RMD-3</strain>
    </source>
</reference>
<dbReference type="Proteomes" id="UP000462760">
    <property type="component" value="Unassembled WGS sequence"/>
</dbReference>
<dbReference type="NCBIfam" id="TIGR04105">
    <property type="entry name" value="FeFe_hydrog_B1"/>
    <property type="match status" value="1"/>
</dbReference>
<dbReference type="RefSeq" id="WP_154481822.1">
    <property type="nucleotide sequence ID" value="NZ_VULR01000001.1"/>
</dbReference>
<gene>
    <name evidence="5" type="ORF">FYJ27_01125</name>
</gene>
<dbReference type="SUPFAM" id="SSF53920">
    <property type="entry name" value="Fe-only hydrogenase"/>
    <property type="match status" value="1"/>
</dbReference>
<evidence type="ECO:0000313" key="6">
    <source>
        <dbReference type="Proteomes" id="UP000462760"/>
    </source>
</evidence>
<dbReference type="InterPro" id="IPR017900">
    <property type="entry name" value="4Fe4S_Fe_S_CS"/>
</dbReference>
<proteinExistence type="predicted"/>
<dbReference type="Gene3D" id="3.40.950.10">
    <property type="entry name" value="Fe-only Hydrogenase (Larger Subunit), Chain L, domain 3"/>
    <property type="match status" value="2"/>
</dbReference>
<protein>
    <submittedName>
        <fullName evidence="5">4Fe-4S dicluster domain-containing protein</fullName>
    </submittedName>
</protein>